<dbReference type="AlphaFoldDB" id="A0A2S4PV59"/>
<dbReference type="PANTHER" id="PTHR31956">
    <property type="entry name" value="NON-SPECIFIC PHOSPHOLIPASE C4-RELATED"/>
    <property type="match status" value="1"/>
</dbReference>
<evidence type="ECO:0000256" key="1">
    <source>
        <dbReference type="ARBA" id="ARBA00022801"/>
    </source>
</evidence>
<keyword evidence="3" id="KW-1185">Reference proteome</keyword>
<organism evidence="2 3">
    <name type="scientific">Erysiphe pulchra</name>
    <dbReference type="NCBI Taxonomy" id="225359"/>
    <lineage>
        <taxon>Eukaryota</taxon>
        <taxon>Fungi</taxon>
        <taxon>Dikarya</taxon>
        <taxon>Ascomycota</taxon>
        <taxon>Pezizomycotina</taxon>
        <taxon>Leotiomycetes</taxon>
        <taxon>Erysiphales</taxon>
        <taxon>Erysiphaceae</taxon>
        <taxon>Erysiphe</taxon>
    </lineage>
</organism>
<dbReference type="InterPro" id="IPR017850">
    <property type="entry name" value="Alkaline_phosphatase_core_sf"/>
</dbReference>
<dbReference type="OrthoDB" id="5135119at2759"/>
<proteinExistence type="predicted"/>
<evidence type="ECO:0008006" key="4">
    <source>
        <dbReference type="Google" id="ProtNLM"/>
    </source>
</evidence>
<accession>A0A2S4PV59</accession>
<dbReference type="Pfam" id="PF04185">
    <property type="entry name" value="Phosphoesterase"/>
    <property type="match status" value="2"/>
</dbReference>
<dbReference type="InterPro" id="IPR007312">
    <property type="entry name" value="Phosphoesterase"/>
</dbReference>
<dbReference type="PANTHER" id="PTHR31956:SF15">
    <property type="entry name" value="ACID PHOSPHATASE PHOA"/>
    <property type="match status" value="1"/>
</dbReference>
<dbReference type="EMBL" id="PEDP01000455">
    <property type="protein sequence ID" value="POS85928.1"/>
    <property type="molecule type" value="Genomic_DNA"/>
</dbReference>
<keyword evidence="1" id="KW-0378">Hydrolase</keyword>
<evidence type="ECO:0000313" key="2">
    <source>
        <dbReference type="EMBL" id="POS85928.1"/>
    </source>
</evidence>
<sequence>MTLATGDYVPGKVFDRFITIWLENEDFTTSANNSQMKDLAGQGILLSEYYGVTHPSQPNYLASVGGDYFGLDHDGTVRIPRNVSTIVDLLDTRSIDWRGYFEDIPGPGYMGPPLLSNPYFVNRTLILLTYDESRTMNKPNQITSILLGEAVPKELHGTVDNTLYTHYSILSTIENNWDLPCLGRYDVGANVFSFVATQTKYINKSPADLFGVNNSHSYPGYLNSGSKKSVPIPSPNLKLSGAGGKGVEENIQKTWKSTAKSDTPYDGSGLVYDGNNRLPVYRPQAQNLGVKEALKGSRGV</sequence>
<dbReference type="GO" id="GO:0016788">
    <property type="term" value="F:hydrolase activity, acting on ester bonds"/>
    <property type="evidence" value="ECO:0007669"/>
    <property type="project" value="InterPro"/>
</dbReference>
<dbReference type="GO" id="GO:0009395">
    <property type="term" value="P:phospholipid catabolic process"/>
    <property type="evidence" value="ECO:0007669"/>
    <property type="project" value="TreeGrafter"/>
</dbReference>
<name>A0A2S4PV59_9PEZI</name>
<protein>
    <recommendedName>
        <fullName evidence="4">Acid phosphatase</fullName>
    </recommendedName>
</protein>
<comment type="caution">
    <text evidence="2">The sequence shown here is derived from an EMBL/GenBank/DDBJ whole genome shotgun (WGS) entry which is preliminary data.</text>
</comment>
<dbReference type="Gene3D" id="3.40.720.10">
    <property type="entry name" value="Alkaline Phosphatase, subunit A"/>
    <property type="match status" value="1"/>
</dbReference>
<gene>
    <name evidence="2" type="ORF">EPUL_003374</name>
</gene>
<evidence type="ECO:0000313" key="3">
    <source>
        <dbReference type="Proteomes" id="UP000237438"/>
    </source>
</evidence>
<dbReference type="Proteomes" id="UP000237438">
    <property type="component" value="Unassembled WGS sequence"/>
</dbReference>
<reference evidence="2 3" key="1">
    <citation type="submission" date="2017-10" db="EMBL/GenBank/DDBJ databases">
        <title>Development of genomic resources for the powdery mildew, Erysiphe pulchra.</title>
        <authorList>
            <person name="Wadl P.A."/>
            <person name="Mack B.M."/>
            <person name="Moore G."/>
            <person name="Beltz S.B."/>
        </authorList>
    </citation>
    <scope>NUCLEOTIDE SEQUENCE [LARGE SCALE GENOMIC DNA]</scope>
    <source>
        <strain evidence="2">Cflorida</strain>
    </source>
</reference>
<dbReference type="STRING" id="225359.A0A2S4PV59"/>